<evidence type="ECO:0000313" key="2">
    <source>
        <dbReference type="Proteomes" id="UP001262410"/>
    </source>
</evidence>
<evidence type="ECO:0000313" key="1">
    <source>
        <dbReference type="EMBL" id="MDR6291017.1"/>
    </source>
</evidence>
<reference evidence="1 2" key="1">
    <citation type="submission" date="2023-07" db="EMBL/GenBank/DDBJ databases">
        <title>Sorghum-associated microbial communities from plants grown in Nebraska, USA.</title>
        <authorList>
            <person name="Schachtman D."/>
        </authorList>
    </citation>
    <scope>NUCLEOTIDE SEQUENCE [LARGE SCALE GENOMIC DNA]</scope>
    <source>
        <strain evidence="1 2">584</strain>
    </source>
</reference>
<accession>A0ABU1JQX6</accession>
<organism evidence="1 2">
    <name type="scientific">Inquilinus ginsengisoli</name>
    <dbReference type="NCBI Taxonomy" id="363840"/>
    <lineage>
        <taxon>Bacteria</taxon>
        <taxon>Pseudomonadati</taxon>
        <taxon>Pseudomonadota</taxon>
        <taxon>Alphaproteobacteria</taxon>
        <taxon>Rhodospirillales</taxon>
        <taxon>Rhodospirillaceae</taxon>
        <taxon>Inquilinus</taxon>
    </lineage>
</organism>
<sequence length="49" mass="5128">MTRRDDADQPGGMNRHGTLRCPALGTGGRFGRTFTAPGAIGYCCGRPCA</sequence>
<keyword evidence="2" id="KW-1185">Reference proteome</keyword>
<name>A0ABU1JQX6_9PROT</name>
<gene>
    <name evidence="1" type="ORF">E9232_003543</name>
</gene>
<dbReference type="EMBL" id="JAVDPW010000006">
    <property type="protein sequence ID" value="MDR6291017.1"/>
    <property type="molecule type" value="Genomic_DNA"/>
</dbReference>
<protein>
    <submittedName>
        <fullName evidence="1">Uncharacterized protein</fullName>
    </submittedName>
</protein>
<proteinExistence type="predicted"/>
<comment type="caution">
    <text evidence="1">The sequence shown here is derived from an EMBL/GenBank/DDBJ whole genome shotgun (WGS) entry which is preliminary data.</text>
</comment>
<dbReference type="Proteomes" id="UP001262410">
    <property type="component" value="Unassembled WGS sequence"/>
</dbReference>
<dbReference type="RefSeq" id="WP_309795910.1">
    <property type="nucleotide sequence ID" value="NZ_JAVDPW010000006.1"/>
</dbReference>